<accession>A0A645ENC4</accession>
<sequence length="62" mass="7392">MNKKYDYNKFKRNRKAALVGAFWFIREKTHAIGQTAVEFRIRVQKRSQSIIEKEMGDGERES</sequence>
<gene>
    <name evidence="1" type="ORF">SDC9_150748</name>
</gene>
<reference evidence="1" key="1">
    <citation type="submission" date="2019-08" db="EMBL/GenBank/DDBJ databases">
        <authorList>
            <person name="Kucharzyk K."/>
            <person name="Murdoch R.W."/>
            <person name="Higgins S."/>
            <person name="Loffler F."/>
        </authorList>
    </citation>
    <scope>NUCLEOTIDE SEQUENCE</scope>
</reference>
<comment type="caution">
    <text evidence="1">The sequence shown here is derived from an EMBL/GenBank/DDBJ whole genome shotgun (WGS) entry which is preliminary data.</text>
</comment>
<dbReference type="AlphaFoldDB" id="A0A645ENC4"/>
<dbReference type="EMBL" id="VSSQ01049439">
    <property type="protein sequence ID" value="MPN03518.1"/>
    <property type="molecule type" value="Genomic_DNA"/>
</dbReference>
<name>A0A645ENC4_9ZZZZ</name>
<proteinExistence type="predicted"/>
<protein>
    <submittedName>
        <fullName evidence="1">Uncharacterized protein</fullName>
    </submittedName>
</protein>
<evidence type="ECO:0000313" key="1">
    <source>
        <dbReference type="EMBL" id="MPN03518.1"/>
    </source>
</evidence>
<organism evidence="1">
    <name type="scientific">bioreactor metagenome</name>
    <dbReference type="NCBI Taxonomy" id="1076179"/>
    <lineage>
        <taxon>unclassified sequences</taxon>
        <taxon>metagenomes</taxon>
        <taxon>ecological metagenomes</taxon>
    </lineage>
</organism>